<name>A0AA41S408_PAPNU</name>
<evidence type="ECO:0000259" key="1">
    <source>
        <dbReference type="Pfam" id="PF11976"/>
    </source>
</evidence>
<organism evidence="2 3">
    <name type="scientific">Papaver nudicaule</name>
    <name type="common">Iceland poppy</name>
    <dbReference type="NCBI Taxonomy" id="74823"/>
    <lineage>
        <taxon>Eukaryota</taxon>
        <taxon>Viridiplantae</taxon>
        <taxon>Streptophyta</taxon>
        <taxon>Embryophyta</taxon>
        <taxon>Tracheophyta</taxon>
        <taxon>Spermatophyta</taxon>
        <taxon>Magnoliopsida</taxon>
        <taxon>Ranunculales</taxon>
        <taxon>Papaveraceae</taxon>
        <taxon>Papaveroideae</taxon>
        <taxon>Papaver</taxon>
    </lineage>
</organism>
<dbReference type="Pfam" id="PF11976">
    <property type="entry name" value="Rad60-SLD"/>
    <property type="match status" value="1"/>
</dbReference>
<keyword evidence="3" id="KW-1185">Reference proteome</keyword>
<evidence type="ECO:0000313" key="2">
    <source>
        <dbReference type="EMBL" id="MCL7028495.1"/>
    </source>
</evidence>
<dbReference type="InterPro" id="IPR029071">
    <property type="entry name" value="Ubiquitin-like_domsf"/>
</dbReference>
<dbReference type="PANTHER" id="PTHR10562">
    <property type="entry name" value="SMALL UBIQUITIN-RELATED MODIFIER"/>
    <property type="match status" value="1"/>
</dbReference>
<sequence>MSGVVAPEYDSKPVAEKSNSSICITVQNINVDENKTAVCFSIKRDSPLSRLMCAYYDFKKIEIHRAEPIAFLYDGARIRPWHTSDELGIQDGDNVLSELLRMELMPF</sequence>
<proteinExistence type="predicted"/>
<evidence type="ECO:0000313" key="3">
    <source>
        <dbReference type="Proteomes" id="UP001177140"/>
    </source>
</evidence>
<reference evidence="2" key="1">
    <citation type="submission" date="2022-03" db="EMBL/GenBank/DDBJ databases">
        <title>A functionally conserved STORR gene fusion in Papaver species that diverged 16.8 million years ago.</title>
        <authorList>
            <person name="Catania T."/>
        </authorList>
    </citation>
    <scope>NUCLEOTIDE SEQUENCE</scope>
    <source>
        <strain evidence="2">S-191538</strain>
    </source>
</reference>
<dbReference type="InterPro" id="IPR022617">
    <property type="entry name" value="Rad60/SUMO-like_dom"/>
</dbReference>
<feature type="domain" description="Rad60/SUMO-like" evidence="1">
    <location>
        <begin position="34"/>
        <end position="94"/>
    </location>
</feature>
<gene>
    <name evidence="2" type="ORF">MKW94_000138</name>
</gene>
<comment type="caution">
    <text evidence="2">The sequence shown here is derived from an EMBL/GenBank/DDBJ whole genome shotgun (WGS) entry which is preliminary data.</text>
</comment>
<protein>
    <recommendedName>
        <fullName evidence="1">Rad60/SUMO-like domain-containing protein</fullName>
    </recommendedName>
</protein>
<dbReference type="SUPFAM" id="SSF54236">
    <property type="entry name" value="Ubiquitin-like"/>
    <property type="match status" value="1"/>
</dbReference>
<dbReference type="EMBL" id="JAJJMA010080214">
    <property type="protein sequence ID" value="MCL7028495.1"/>
    <property type="molecule type" value="Genomic_DNA"/>
</dbReference>
<dbReference type="Gene3D" id="3.10.20.90">
    <property type="entry name" value="Phosphatidylinositol 3-kinase Catalytic Subunit, Chain A, domain 1"/>
    <property type="match status" value="1"/>
</dbReference>
<accession>A0AA41S408</accession>
<dbReference type="AlphaFoldDB" id="A0AA41S408"/>
<dbReference type="Proteomes" id="UP001177140">
    <property type="component" value="Unassembled WGS sequence"/>
</dbReference>